<evidence type="ECO:0000313" key="7">
    <source>
        <dbReference type="Proteomes" id="UP000756530"/>
    </source>
</evidence>
<feature type="signal peptide" evidence="5">
    <location>
        <begin position="1"/>
        <end position="22"/>
    </location>
</feature>
<dbReference type="GO" id="GO:0016787">
    <property type="term" value="F:hydrolase activity"/>
    <property type="evidence" value="ECO:0007669"/>
    <property type="project" value="UniProtKB-KW"/>
</dbReference>
<keyword evidence="5" id="KW-0732">Signal</keyword>
<organism evidence="6 7">
    <name type="scientific">Maritimibacter dapengensis</name>
    <dbReference type="NCBI Taxonomy" id="2836868"/>
    <lineage>
        <taxon>Bacteria</taxon>
        <taxon>Pseudomonadati</taxon>
        <taxon>Pseudomonadota</taxon>
        <taxon>Alphaproteobacteria</taxon>
        <taxon>Rhodobacterales</taxon>
        <taxon>Roseobacteraceae</taxon>
        <taxon>Maritimibacter</taxon>
    </lineage>
</organism>
<comment type="caution">
    <text evidence="6">The sequence shown here is derived from an EMBL/GenBank/DDBJ whole genome shotgun (WGS) entry which is preliminary data.</text>
</comment>
<evidence type="ECO:0000313" key="6">
    <source>
        <dbReference type="EMBL" id="MBV7380360.1"/>
    </source>
</evidence>
<evidence type="ECO:0000256" key="5">
    <source>
        <dbReference type="SAM" id="SignalP"/>
    </source>
</evidence>
<proteinExistence type="predicted"/>
<protein>
    <submittedName>
        <fullName evidence="6">Penicillin-insensitive murein endopeptidase</fullName>
        <ecNumber evidence="6">3.4.-.-</ecNumber>
    </submittedName>
</protein>
<dbReference type="PIRSF" id="PIRSF018455">
    <property type="entry name" value="MepA"/>
    <property type="match status" value="1"/>
</dbReference>
<dbReference type="NCBIfam" id="NF006947">
    <property type="entry name" value="PRK09429.1"/>
    <property type="match status" value="1"/>
</dbReference>
<name>A0ABS6T598_9RHOB</name>
<feature type="compositionally biased region" description="Pro residues" evidence="4">
    <location>
        <begin position="284"/>
        <end position="295"/>
    </location>
</feature>
<gene>
    <name evidence="6" type="primary">mepA</name>
    <name evidence="6" type="ORF">KJP28_15650</name>
</gene>
<feature type="region of interest" description="Disordered" evidence="4">
    <location>
        <begin position="265"/>
        <end position="298"/>
    </location>
</feature>
<dbReference type="Pfam" id="PF03411">
    <property type="entry name" value="Peptidase_M74"/>
    <property type="match status" value="1"/>
</dbReference>
<dbReference type="EMBL" id="JAHUZE010000004">
    <property type="protein sequence ID" value="MBV7380360.1"/>
    <property type="molecule type" value="Genomic_DNA"/>
</dbReference>
<accession>A0ABS6T598</accession>
<evidence type="ECO:0000256" key="1">
    <source>
        <dbReference type="ARBA" id="ARBA00022670"/>
    </source>
</evidence>
<keyword evidence="3 6" id="KW-0378">Hydrolase</keyword>
<keyword evidence="2" id="KW-0479">Metal-binding</keyword>
<keyword evidence="7" id="KW-1185">Reference proteome</keyword>
<dbReference type="PROSITE" id="PS51257">
    <property type="entry name" value="PROKAR_LIPOPROTEIN"/>
    <property type="match status" value="1"/>
</dbReference>
<evidence type="ECO:0000256" key="3">
    <source>
        <dbReference type="ARBA" id="ARBA00022801"/>
    </source>
</evidence>
<keyword evidence="1" id="KW-0645">Protease</keyword>
<evidence type="ECO:0000256" key="2">
    <source>
        <dbReference type="ARBA" id="ARBA00022723"/>
    </source>
</evidence>
<dbReference type="EC" id="3.4.-.-" evidence="6"/>
<evidence type="ECO:0000256" key="4">
    <source>
        <dbReference type="SAM" id="MobiDB-lite"/>
    </source>
</evidence>
<sequence>MIRPIVRAVALPLALTALLASCGETNRAATGNAPPASEYNMTAAREIISTSNEPAKRLFGAKRSGSQQTGASWGSYSKGCLAGAVQLPETGPTWQAMRLSRNRNWGHPTLIDYVQTLSAKVARLPGWEGLYVGDMSQPRGGPMLTGHASHQIGLDADIWMLPPSRLNLTATERENLSSISTRRARGAYVNDNWTAQHHQVLKAAASDPRVARIFVFPGAKVQMCKDETGDRSWLRKIRPWYGHHYHFHVRLSCPPGMSGCVNQDPPPPGDGCEDAQQWVNNILNPPPPDPNAPAPKPRRELTLADLPQQCAAVLASQ</sequence>
<dbReference type="Proteomes" id="UP000756530">
    <property type="component" value="Unassembled WGS sequence"/>
</dbReference>
<dbReference type="InterPro" id="IPR005073">
    <property type="entry name" value="Peptidase_M74"/>
</dbReference>
<reference evidence="6 7" key="1">
    <citation type="submission" date="2021-05" db="EMBL/GenBank/DDBJ databases">
        <title>Culturable bacteria isolated from Daya Bay.</title>
        <authorList>
            <person name="Zheng W."/>
            <person name="Yu S."/>
            <person name="Huang Y."/>
        </authorList>
    </citation>
    <scope>NUCLEOTIDE SEQUENCE [LARGE SCALE GENOMIC DNA]</scope>
    <source>
        <strain evidence="6 7">DP4N28-5</strain>
    </source>
</reference>
<feature type="chain" id="PRO_5046189761" evidence="5">
    <location>
        <begin position="23"/>
        <end position="317"/>
    </location>
</feature>